<dbReference type="RefSeq" id="XP_033686689.1">
    <property type="nucleotide sequence ID" value="XM_033832915.1"/>
</dbReference>
<protein>
    <submittedName>
        <fullName evidence="1">Uncharacterized protein</fullName>
    </submittedName>
</protein>
<sequence>MAEQEEVDPRYLWILPRHLKLKTDLTQQLENTPFFLFDPFDVQKSFLYFLNSVEANSMDGWLLFIPPGRLKSIQNERDVFCKKEDVSRINASVYFRRKMWLGSLQHVGLDVRGGLGRFSKLMDEHYDKGTLLPTTSIIVVDAEKASKYFDIGMQVSATPSYPQTLQEAAERYAQIAKLVEDANGTTPTVKELDKKIEEATDANVIWELKREKFRVQIKEKYKEMLLDMAVEERFEGELETIRERKRTRVGGG</sequence>
<dbReference type="EMBL" id="ML987192">
    <property type="protein sequence ID" value="KAF2251685.1"/>
    <property type="molecule type" value="Genomic_DNA"/>
</dbReference>
<accession>A0A6A6IM88</accession>
<dbReference type="OrthoDB" id="3797686at2759"/>
<reference evidence="1" key="1">
    <citation type="journal article" date="2020" name="Stud. Mycol.">
        <title>101 Dothideomycetes genomes: a test case for predicting lifestyles and emergence of pathogens.</title>
        <authorList>
            <person name="Haridas S."/>
            <person name="Albert R."/>
            <person name="Binder M."/>
            <person name="Bloem J."/>
            <person name="Labutti K."/>
            <person name="Salamov A."/>
            <person name="Andreopoulos B."/>
            <person name="Baker S."/>
            <person name="Barry K."/>
            <person name="Bills G."/>
            <person name="Bluhm B."/>
            <person name="Cannon C."/>
            <person name="Castanera R."/>
            <person name="Culley D."/>
            <person name="Daum C."/>
            <person name="Ezra D."/>
            <person name="Gonzalez J."/>
            <person name="Henrissat B."/>
            <person name="Kuo A."/>
            <person name="Liang C."/>
            <person name="Lipzen A."/>
            <person name="Lutzoni F."/>
            <person name="Magnuson J."/>
            <person name="Mondo S."/>
            <person name="Nolan M."/>
            <person name="Ohm R."/>
            <person name="Pangilinan J."/>
            <person name="Park H.-J."/>
            <person name="Ramirez L."/>
            <person name="Alfaro M."/>
            <person name="Sun H."/>
            <person name="Tritt A."/>
            <person name="Yoshinaga Y."/>
            <person name="Zwiers L.-H."/>
            <person name="Turgeon B."/>
            <person name="Goodwin S."/>
            <person name="Spatafora J."/>
            <person name="Crous P."/>
            <person name="Grigoriev I."/>
        </authorList>
    </citation>
    <scope>NUCLEOTIDE SEQUENCE</scope>
    <source>
        <strain evidence="1">CBS 122368</strain>
    </source>
</reference>
<keyword evidence="2" id="KW-1185">Reference proteome</keyword>
<dbReference type="GeneID" id="54586245"/>
<proteinExistence type="predicted"/>
<name>A0A6A6IM88_9PLEO</name>
<evidence type="ECO:0000313" key="2">
    <source>
        <dbReference type="Proteomes" id="UP000800094"/>
    </source>
</evidence>
<organism evidence="1 2">
    <name type="scientific">Trematosphaeria pertusa</name>
    <dbReference type="NCBI Taxonomy" id="390896"/>
    <lineage>
        <taxon>Eukaryota</taxon>
        <taxon>Fungi</taxon>
        <taxon>Dikarya</taxon>
        <taxon>Ascomycota</taxon>
        <taxon>Pezizomycotina</taxon>
        <taxon>Dothideomycetes</taxon>
        <taxon>Pleosporomycetidae</taxon>
        <taxon>Pleosporales</taxon>
        <taxon>Massarineae</taxon>
        <taxon>Trematosphaeriaceae</taxon>
        <taxon>Trematosphaeria</taxon>
    </lineage>
</organism>
<dbReference type="Proteomes" id="UP000800094">
    <property type="component" value="Unassembled WGS sequence"/>
</dbReference>
<gene>
    <name evidence="1" type="ORF">BU26DRAFT_561496</name>
</gene>
<evidence type="ECO:0000313" key="1">
    <source>
        <dbReference type="EMBL" id="KAF2251685.1"/>
    </source>
</evidence>
<dbReference type="AlphaFoldDB" id="A0A6A6IM88"/>